<name>A0A1I3A638_9FIRM</name>
<feature type="chain" id="PRO_5039299628" evidence="2">
    <location>
        <begin position="33"/>
        <end position="670"/>
    </location>
</feature>
<dbReference type="Proteomes" id="UP000199287">
    <property type="component" value="Unassembled WGS sequence"/>
</dbReference>
<accession>A0A1I3A638</accession>
<dbReference type="InterPro" id="IPR051922">
    <property type="entry name" value="Bact_Sporulation_Assoc"/>
</dbReference>
<evidence type="ECO:0000256" key="1">
    <source>
        <dbReference type="SAM" id="MobiDB-lite"/>
    </source>
</evidence>
<organism evidence="4 5">
    <name type="scientific">Tindallia magadiensis</name>
    <dbReference type="NCBI Taxonomy" id="69895"/>
    <lineage>
        <taxon>Bacteria</taxon>
        <taxon>Bacillati</taxon>
        <taxon>Bacillota</taxon>
        <taxon>Clostridia</taxon>
        <taxon>Peptostreptococcales</taxon>
        <taxon>Tindalliaceae</taxon>
        <taxon>Tindallia</taxon>
    </lineage>
</organism>
<keyword evidence="2" id="KW-0732">Signal</keyword>
<dbReference type="AlphaFoldDB" id="A0A1I3A638"/>
<dbReference type="RefSeq" id="WP_093368474.1">
    <property type="nucleotide sequence ID" value="NZ_FOQA01000001.1"/>
</dbReference>
<feature type="domain" description="Sporulation stage II protein D amidase enhancer LytB N-terminal" evidence="3">
    <location>
        <begin position="413"/>
        <end position="503"/>
    </location>
</feature>
<protein>
    <submittedName>
        <fullName evidence="4">SpoIID/LytB domain protein</fullName>
    </submittedName>
</protein>
<evidence type="ECO:0000256" key="2">
    <source>
        <dbReference type="SAM" id="SignalP"/>
    </source>
</evidence>
<gene>
    <name evidence="4" type="ORF">SAMN05192551_1019</name>
</gene>
<dbReference type="NCBIfam" id="TIGR02669">
    <property type="entry name" value="SpoIID_LytB"/>
    <property type="match status" value="1"/>
</dbReference>
<dbReference type="PANTHER" id="PTHR30032">
    <property type="entry name" value="N-ACETYLMURAMOYL-L-ALANINE AMIDASE-RELATED"/>
    <property type="match status" value="1"/>
</dbReference>
<reference evidence="5" key="1">
    <citation type="submission" date="2016-10" db="EMBL/GenBank/DDBJ databases">
        <authorList>
            <person name="Varghese N."/>
            <person name="Submissions S."/>
        </authorList>
    </citation>
    <scope>NUCLEOTIDE SEQUENCE [LARGE SCALE GENOMIC DNA]</scope>
    <source>
        <strain evidence="5">Z-7934</strain>
    </source>
</reference>
<feature type="compositionally biased region" description="Polar residues" evidence="1">
    <location>
        <begin position="192"/>
        <end position="210"/>
    </location>
</feature>
<evidence type="ECO:0000313" key="5">
    <source>
        <dbReference type="Proteomes" id="UP000199287"/>
    </source>
</evidence>
<dbReference type="EMBL" id="FOQA01000001">
    <property type="protein sequence ID" value="SFH45345.1"/>
    <property type="molecule type" value="Genomic_DNA"/>
</dbReference>
<dbReference type="InterPro" id="IPR013693">
    <property type="entry name" value="SpoIID/LytB_N"/>
</dbReference>
<dbReference type="OrthoDB" id="9794671at2"/>
<keyword evidence="5" id="KW-1185">Reference proteome</keyword>
<dbReference type="GO" id="GO:0030435">
    <property type="term" value="P:sporulation resulting in formation of a cellular spore"/>
    <property type="evidence" value="ECO:0007669"/>
    <property type="project" value="InterPro"/>
</dbReference>
<dbReference type="GO" id="GO:0030288">
    <property type="term" value="C:outer membrane-bounded periplasmic space"/>
    <property type="evidence" value="ECO:0007669"/>
    <property type="project" value="TreeGrafter"/>
</dbReference>
<sequence length="670" mass="75829">MKKNKIITFKKALLTCFFLMLLITSLGMKVHAQLQVGDKTGEVLSTDIIASINNKHIPSFNYNGYTAVIVEDLRSYGFDVRWIPAERILRVERDFQDDIVGKKASTDSSATPGIKLYDVLYTDIQTYINGEKVESYNIDGQTVIYFNALSEVGNIEWNQDARMASLYLEETDGKFGKSAENNEETGKEEIAQVNSEHSTRTPTNTPVTRQQTRVDPDARFLQQGNFHPSMIPANIKIGLYFGETAVSSIDIESDSGFRMGTFENEDFMDVLTLDEAKNITISHNSYYYVGLKSSFSSLNQMNEEMKRVRKYTEENLVYARMIDGWNIYLGPFHSKADSKDAVEDLVQMGEEDWRIIEPSNRYVNISASNQPFIIYDKNEPIYVVSAGQDYTNSIIKIGSKKYRGAVTALRDNNNRLTIINVLPMEKYLYGVVPREVPHSWPEEALKAQAVAARGFAVASLNKYENLGFHLCSTVNSQVYGGYEAEQQRTNHAVDATRGQVITYNGHLAIPYYHSTSGGHTEDSENIWTNAVPYVRGVTDQYSSSSPHTNWEKTVSTKEAQDLLRNHDIRVGELENMYVSEISSNGRVLSFMVEGSLGHRELIKQESRNVFGLRSSWFQLEYDTKNDIYYFEGKGFGHGIGMSQYGAKGMAEAGYRYEDILKHYFTGVSIQ</sequence>
<dbReference type="Pfam" id="PF08486">
    <property type="entry name" value="SpoIID"/>
    <property type="match status" value="1"/>
</dbReference>
<dbReference type="InterPro" id="IPR013486">
    <property type="entry name" value="SpoIID/LytB"/>
</dbReference>
<proteinExistence type="predicted"/>
<feature type="signal peptide" evidence="2">
    <location>
        <begin position="1"/>
        <end position="32"/>
    </location>
</feature>
<dbReference type="STRING" id="69895.SAMN05192551_1019"/>
<evidence type="ECO:0000259" key="3">
    <source>
        <dbReference type="Pfam" id="PF08486"/>
    </source>
</evidence>
<dbReference type="PANTHER" id="PTHR30032:SF4">
    <property type="entry name" value="AMIDASE ENHANCER"/>
    <property type="match status" value="1"/>
</dbReference>
<feature type="region of interest" description="Disordered" evidence="1">
    <location>
        <begin position="176"/>
        <end position="210"/>
    </location>
</feature>
<evidence type="ECO:0000313" key="4">
    <source>
        <dbReference type="EMBL" id="SFH45345.1"/>
    </source>
</evidence>